<evidence type="ECO:0000256" key="1">
    <source>
        <dbReference type="SAM" id="MobiDB-lite"/>
    </source>
</evidence>
<protein>
    <submittedName>
        <fullName evidence="2">Uncharacterized protein</fullName>
    </submittedName>
</protein>
<proteinExistence type="predicted"/>
<reference evidence="2" key="1">
    <citation type="submission" date="2023-12" db="EMBL/GenBank/DDBJ databases">
        <title>Genome assembly of Anisodus tanguticus.</title>
        <authorList>
            <person name="Wang Y.-J."/>
        </authorList>
    </citation>
    <scope>NUCLEOTIDE SEQUENCE</scope>
    <source>
        <strain evidence="2">KB-2021</strain>
        <tissue evidence="2">Leaf</tissue>
    </source>
</reference>
<sequence length="268" mass="29590">MENRSAKRMMRRPVTWLPPRRGQVKLMIFKKLLKSVIGGKRSRKVSSVHSTDISPSILHSSYHTKGAKSQRAKDQNPILRTYASMTQCVFGSISEDMPAYKKIQRERYMMLTPGPQLIRRRRLHKVSDAPLHIGGSSSLAEAPDPSSPALKAIISPAKAAEASDSGVAVEETAGDNPSDEAHPTDDSEVLSKSSRKMCFCATLAQSRMHLHQLRMLASIESESMSLSPGEFQPTKKSSMWVTDPAIIQLFGNLVHNVVDAQVNLLSNE</sequence>
<evidence type="ECO:0000313" key="2">
    <source>
        <dbReference type="EMBL" id="KAK4370382.1"/>
    </source>
</evidence>
<keyword evidence="3" id="KW-1185">Reference proteome</keyword>
<comment type="caution">
    <text evidence="2">The sequence shown here is derived from an EMBL/GenBank/DDBJ whole genome shotgun (WGS) entry which is preliminary data.</text>
</comment>
<dbReference type="EMBL" id="JAVYJV010000005">
    <property type="protein sequence ID" value="KAK4370382.1"/>
    <property type="molecule type" value="Genomic_DNA"/>
</dbReference>
<dbReference type="AlphaFoldDB" id="A0AAE1SJ56"/>
<evidence type="ECO:0000313" key="3">
    <source>
        <dbReference type="Proteomes" id="UP001291623"/>
    </source>
</evidence>
<accession>A0AAE1SJ56</accession>
<feature type="region of interest" description="Disordered" evidence="1">
    <location>
        <begin position="161"/>
        <end position="189"/>
    </location>
</feature>
<organism evidence="2 3">
    <name type="scientific">Anisodus tanguticus</name>
    <dbReference type="NCBI Taxonomy" id="243964"/>
    <lineage>
        <taxon>Eukaryota</taxon>
        <taxon>Viridiplantae</taxon>
        <taxon>Streptophyta</taxon>
        <taxon>Embryophyta</taxon>
        <taxon>Tracheophyta</taxon>
        <taxon>Spermatophyta</taxon>
        <taxon>Magnoliopsida</taxon>
        <taxon>eudicotyledons</taxon>
        <taxon>Gunneridae</taxon>
        <taxon>Pentapetalae</taxon>
        <taxon>asterids</taxon>
        <taxon>lamiids</taxon>
        <taxon>Solanales</taxon>
        <taxon>Solanaceae</taxon>
        <taxon>Solanoideae</taxon>
        <taxon>Hyoscyameae</taxon>
        <taxon>Anisodus</taxon>
    </lineage>
</organism>
<dbReference type="Proteomes" id="UP001291623">
    <property type="component" value="Unassembled WGS sequence"/>
</dbReference>
<name>A0AAE1SJ56_9SOLA</name>
<gene>
    <name evidence="2" type="ORF">RND71_009857</name>
</gene>